<sequence>MIDHLVFQVLRGSVSRLFSSLSFAFGFSFDFLFGRPKLRLSSFGYFWVRLDAFFHSLSPRQIIAGILTVCYLIRNLDKILGLTSPEPLVRLYSPSHYRATLINTAPVDRHFPPKTSQLTKSPQNAGFLTASGISIRWLRDICSLLFSVYYLFYAHEELRQFRAVPTLEMMRCTWEKTTNPILRFLVPSPPIKMRRIVSFQRPSTSTYNRPIRAWLFFDGSVDELAESTDLILDIPEVGQAVNVVYTTTLTIGRFDSHTLY</sequence>
<dbReference type="AlphaFoldDB" id="A0A6A4HFX1"/>
<proteinExistence type="predicted"/>
<keyword evidence="1" id="KW-0812">Transmembrane</keyword>
<dbReference type="EMBL" id="ML769521">
    <property type="protein sequence ID" value="KAE9396004.1"/>
    <property type="molecule type" value="Genomic_DNA"/>
</dbReference>
<accession>A0A6A4HFX1</accession>
<dbReference type="GO" id="GO:0004771">
    <property type="term" value="F:sterol ester esterase activity"/>
    <property type="evidence" value="ECO:0007669"/>
    <property type="project" value="TreeGrafter"/>
</dbReference>
<gene>
    <name evidence="2" type="ORF">BT96DRAFT_1021649</name>
</gene>
<protein>
    <submittedName>
        <fullName evidence="2">Uncharacterized protein</fullName>
    </submittedName>
</protein>
<dbReference type="GO" id="GO:0005829">
    <property type="term" value="C:cytosol"/>
    <property type="evidence" value="ECO:0007669"/>
    <property type="project" value="TreeGrafter"/>
</dbReference>
<dbReference type="OrthoDB" id="5570009at2759"/>
<dbReference type="GO" id="GO:0019433">
    <property type="term" value="P:triglyceride catabolic process"/>
    <property type="evidence" value="ECO:0007669"/>
    <property type="project" value="TreeGrafter"/>
</dbReference>
<evidence type="ECO:0000313" key="3">
    <source>
        <dbReference type="Proteomes" id="UP000799118"/>
    </source>
</evidence>
<dbReference type="Proteomes" id="UP000799118">
    <property type="component" value="Unassembled WGS sequence"/>
</dbReference>
<keyword evidence="3" id="KW-1185">Reference proteome</keyword>
<keyword evidence="1" id="KW-0472">Membrane</keyword>
<organism evidence="2 3">
    <name type="scientific">Gymnopus androsaceus JB14</name>
    <dbReference type="NCBI Taxonomy" id="1447944"/>
    <lineage>
        <taxon>Eukaryota</taxon>
        <taxon>Fungi</taxon>
        <taxon>Dikarya</taxon>
        <taxon>Basidiomycota</taxon>
        <taxon>Agaricomycotina</taxon>
        <taxon>Agaricomycetes</taxon>
        <taxon>Agaricomycetidae</taxon>
        <taxon>Agaricales</taxon>
        <taxon>Marasmiineae</taxon>
        <taxon>Omphalotaceae</taxon>
        <taxon>Gymnopus</taxon>
    </lineage>
</organism>
<reference evidence="2" key="1">
    <citation type="journal article" date="2019" name="Environ. Microbiol.">
        <title>Fungal ecological strategies reflected in gene transcription - a case study of two litter decomposers.</title>
        <authorList>
            <person name="Barbi F."/>
            <person name="Kohler A."/>
            <person name="Barry K."/>
            <person name="Baskaran P."/>
            <person name="Daum C."/>
            <person name="Fauchery L."/>
            <person name="Ihrmark K."/>
            <person name="Kuo A."/>
            <person name="LaButti K."/>
            <person name="Lipzen A."/>
            <person name="Morin E."/>
            <person name="Grigoriev I.V."/>
            <person name="Henrissat B."/>
            <person name="Lindahl B."/>
            <person name="Martin F."/>
        </authorList>
    </citation>
    <scope>NUCLEOTIDE SEQUENCE</scope>
    <source>
        <strain evidence="2">JB14</strain>
    </source>
</reference>
<evidence type="ECO:0000256" key="1">
    <source>
        <dbReference type="SAM" id="Phobius"/>
    </source>
</evidence>
<dbReference type="PANTHER" id="PTHR23025:SF3">
    <property type="entry name" value="HORMONE-SENSITIVE LIPASE"/>
    <property type="match status" value="1"/>
</dbReference>
<name>A0A6A4HFX1_9AGAR</name>
<keyword evidence="1" id="KW-1133">Transmembrane helix</keyword>
<evidence type="ECO:0000313" key="2">
    <source>
        <dbReference type="EMBL" id="KAE9396004.1"/>
    </source>
</evidence>
<feature type="transmembrane region" description="Helical" evidence="1">
    <location>
        <begin position="14"/>
        <end position="33"/>
    </location>
</feature>
<dbReference type="PANTHER" id="PTHR23025">
    <property type="entry name" value="TRIACYLGLYCEROL LIPASE"/>
    <property type="match status" value="1"/>
</dbReference>
<dbReference type="GO" id="GO:0004806">
    <property type="term" value="F:triacylglycerol lipase activity"/>
    <property type="evidence" value="ECO:0007669"/>
    <property type="project" value="TreeGrafter"/>
</dbReference>